<name>A0A845GWC2_9BURK</name>
<keyword evidence="1" id="KW-0812">Transmembrane</keyword>
<proteinExistence type="predicted"/>
<feature type="transmembrane region" description="Helical" evidence="1">
    <location>
        <begin position="69"/>
        <end position="90"/>
    </location>
</feature>
<dbReference type="EMBL" id="WWCX01000078">
    <property type="protein sequence ID" value="MYM97558.1"/>
    <property type="molecule type" value="Genomic_DNA"/>
</dbReference>
<evidence type="ECO:0000256" key="1">
    <source>
        <dbReference type="SAM" id="Phobius"/>
    </source>
</evidence>
<evidence type="ECO:0000313" key="3">
    <source>
        <dbReference type="Proteomes" id="UP000447355"/>
    </source>
</evidence>
<dbReference type="Proteomes" id="UP000447355">
    <property type="component" value="Unassembled WGS sequence"/>
</dbReference>
<dbReference type="RefSeq" id="WP_161086453.1">
    <property type="nucleotide sequence ID" value="NZ_WWCX01000078.1"/>
</dbReference>
<protein>
    <recommendedName>
        <fullName evidence="4">DUF1640 domain-containing protein</fullName>
    </recommendedName>
</protein>
<sequence>METDDILSRLDRQASQIASLREDMDRHFQLTNQRFAQVDARFDQIERRLDQQDVVLKELRTELRYVTRWLFGAQCTIMIFLLGLAAKVIFVP</sequence>
<reference evidence="2" key="1">
    <citation type="submission" date="2019-12" db="EMBL/GenBank/DDBJ databases">
        <title>Novel species isolated from a subtropical stream in China.</title>
        <authorList>
            <person name="Lu H."/>
        </authorList>
    </citation>
    <scope>NUCLEOTIDE SEQUENCE [LARGE SCALE GENOMIC DNA]</scope>
    <source>
        <strain evidence="2">FT81W</strain>
    </source>
</reference>
<keyword evidence="1" id="KW-0472">Membrane</keyword>
<organism evidence="2 3">
    <name type="scientific">Duganella vulcania</name>
    <dbReference type="NCBI Taxonomy" id="2692166"/>
    <lineage>
        <taxon>Bacteria</taxon>
        <taxon>Pseudomonadati</taxon>
        <taxon>Pseudomonadota</taxon>
        <taxon>Betaproteobacteria</taxon>
        <taxon>Burkholderiales</taxon>
        <taxon>Oxalobacteraceae</taxon>
        <taxon>Telluria group</taxon>
        <taxon>Duganella</taxon>
    </lineage>
</organism>
<accession>A0A845GWC2</accession>
<keyword evidence="1" id="KW-1133">Transmembrane helix</keyword>
<comment type="caution">
    <text evidence="2">The sequence shown here is derived from an EMBL/GenBank/DDBJ whole genome shotgun (WGS) entry which is preliminary data.</text>
</comment>
<evidence type="ECO:0008006" key="4">
    <source>
        <dbReference type="Google" id="ProtNLM"/>
    </source>
</evidence>
<dbReference type="AlphaFoldDB" id="A0A845GWC2"/>
<gene>
    <name evidence="2" type="ORF">GTP90_27265</name>
</gene>
<dbReference type="Gene3D" id="3.90.20.10">
    <property type="match status" value="1"/>
</dbReference>
<evidence type="ECO:0000313" key="2">
    <source>
        <dbReference type="EMBL" id="MYM97558.1"/>
    </source>
</evidence>